<protein>
    <submittedName>
        <fullName evidence="2">Uncharacterized protein</fullName>
    </submittedName>
</protein>
<keyword evidence="3" id="KW-1185">Reference proteome</keyword>
<feature type="region of interest" description="Disordered" evidence="1">
    <location>
        <begin position="172"/>
        <end position="207"/>
    </location>
</feature>
<dbReference type="AlphaFoldDB" id="A0AAD9W948"/>
<evidence type="ECO:0000313" key="3">
    <source>
        <dbReference type="Proteomes" id="UP001265746"/>
    </source>
</evidence>
<evidence type="ECO:0000256" key="1">
    <source>
        <dbReference type="SAM" id="MobiDB-lite"/>
    </source>
</evidence>
<feature type="compositionally biased region" description="Low complexity" evidence="1">
    <location>
        <begin position="365"/>
        <end position="374"/>
    </location>
</feature>
<evidence type="ECO:0000313" key="2">
    <source>
        <dbReference type="EMBL" id="KAK2611606.1"/>
    </source>
</evidence>
<organism evidence="2 3">
    <name type="scientific">Phomopsis amygdali</name>
    <name type="common">Fusicoccum amygdali</name>
    <dbReference type="NCBI Taxonomy" id="1214568"/>
    <lineage>
        <taxon>Eukaryota</taxon>
        <taxon>Fungi</taxon>
        <taxon>Dikarya</taxon>
        <taxon>Ascomycota</taxon>
        <taxon>Pezizomycotina</taxon>
        <taxon>Sordariomycetes</taxon>
        <taxon>Sordariomycetidae</taxon>
        <taxon>Diaporthales</taxon>
        <taxon>Diaporthaceae</taxon>
        <taxon>Diaporthe</taxon>
    </lineage>
</organism>
<accession>A0AAD9W948</accession>
<dbReference type="EMBL" id="JAUJFL010000002">
    <property type="protein sequence ID" value="KAK2611606.1"/>
    <property type="molecule type" value="Genomic_DNA"/>
</dbReference>
<feature type="region of interest" description="Disordered" evidence="1">
    <location>
        <begin position="338"/>
        <end position="385"/>
    </location>
</feature>
<reference evidence="2" key="1">
    <citation type="submission" date="2023-06" db="EMBL/GenBank/DDBJ databases">
        <authorList>
            <person name="Noh H."/>
        </authorList>
    </citation>
    <scope>NUCLEOTIDE SEQUENCE</scope>
    <source>
        <strain evidence="2">DUCC20226</strain>
    </source>
</reference>
<dbReference type="Proteomes" id="UP001265746">
    <property type="component" value="Unassembled WGS sequence"/>
</dbReference>
<proteinExistence type="predicted"/>
<sequence length="385" mass="42175">MATQAVLRLKQSGDISIRRANGNLRFPGFKQAKGCDTTVDMDVDPEIFMLLSPIELIGNEVFPSNDMSGSAQCLHTIFTSTKSRFQQDLPGGEKLLQKMGIENLPDKHFDYIKSDLIAIDPQFDQASPVTIKRCLVLFTGNVLDHAPTLLPSGKDASTTVVTQAESSEVIDLTKGTLSPDPHSAFDDSASAQHTTKPEEAAKPDENDRATLSILGKHQRATSDTSEEDHARMRKYPGFLHEMASAERAACALKMARIDERLDKIQQRLEEGAEGLKQVATAKTMIADEAKSLQEGVRSFAEEMGDALEEQRRQFRTTPVVMDFNPHIQQRGGTLGNMALQNDQEKPKPSTGMQTEGHISEEPEYSSDSSLSSTSAGPHFPSSASR</sequence>
<feature type="compositionally biased region" description="Basic and acidic residues" evidence="1">
    <location>
        <begin position="195"/>
        <end position="207"/>
    </location>
</feature>
<gene>
    <name evidence="2" type="ORF">N8I77_004939</name>
</gene>
<comment type="caution">
    <text evidence="2">The sequence shown here is derived from an EMBL/GenBank/DDBJ whole genome shotgun (WGS) entry which is preliminary data.</text>
</comment>
<name>A0AAD9W948_PHOAM</name>